<evidence type="ECO:0000256" key="2">
    <source>
        <dbReference type="ARBA" id="ARBA00022801"/>
    </source>
</evidence>
<accession>A0A1G5IW77</accession>
<evidence type="ECO:0000313" key="8">
    <source>
        <dbReference type="Proteomes" id="UP000198538"/>
    </source>
</evidence>
<dbReference type="PROSITE" id="PS51194">
    <property type="entry name" value="HELICASE_CTER"/>
    <property type="match status" value="1"/>
</dbReference>
<dbReference type="CDD" id="cd17990">
    <property type="entry name" value="DEXHc_HrpB"/>
    <property type="match status" value="1"/>
</dbReference>
<dbReference type="AlphaFoldDB" id="A0A1G5IW77"/>
<dbReference type="STRING" id="582692.SAMN05720606_109223"/>
<dbReference type="GO" id="GO:0004386">
    <property type="term" value="F:helicase activity"/>
    <property type="evidence" value="ECO:0007669"/>
    <property type="project" value="UniProtKB-KW"/>
</dbReference>
<dbReference type="PANTHER" id="PTHR43519:SF1">
    <property type="entry name" value="ATP-DEPENDENT RNA HELICASE HRPB"/>
    <property type="match status" value="1"/>
</dbReference>
<dbReference type="InterPro" id="IPR007502">
    <property type="entry name" value="Helicase-assoc_dom"/>
</dbReference>
<organism evidence="7 8">
    <name type="scientific">Paenibacillus polysaccharolyticus</name>
    <dbReference type="NCBI Taxonomy" id="582692"/>
    <lineage>
        <taxon>Bacteria</taxon>
        <taxon>Bacillati</taxon>
        <taxon>Bacillota</taxon>
        <taxon>Bacilli</taxon>
        <taxon>Bacillales</taxon>
        <taxon>Paenibacillaceae</taxon>
        <taxon>Paenibacillus</taxon>
    </lineage>
</organism>
<dbReference type="SUPFAM" id="SSF52540">
    <property type="entry name" value="P-loop containing nucleoside triphosphate hydrolases"/>
    <property type="match status" value="1"/>
</dbReference>
<evidence type="ECO:0000256" key="4">
    <source>
        <dbReference type="ARBA" id="ARBA00022840"/>
    </source>
</evidence>
<dbReference type="InterPro" id="IPR014001">
    <property type="entry name" value="Helicase_ATP-bd"/>
</dbReference>
<dbReference type="PANTHER" id="PTHR43519">
    <property type="entry name" value="ATP-DEPENDENT RNA HELICASE HRPB"/>
    <property type="match status" value="1"/>
</dbReference>
<dbReference type="Pfam" id="PF04408">
    <property type="entry name" value="WHD_HA2"/>
    <property type="match status" value="1"/>
</dbReference>
<dbReference type="Pfam" id="PF00271">
    <property type="entry name" value="Helicase_C"/>
    <property type="match status" value="1"/>
</dbReference>
<gene>
    <name evidence="7" type="ORF">SAMN05720606_109223</name>
</gene>
<keyword evidence="1" id="KW-0547">Nucleotide-binding</keyword>
<dbReference type="InterPro" id="IPR048333">
    <property type="entry name" value="HA2_WH"/>
</dbReference>
<evidence type="ECO:0000256" key="1">
    <source>
        <dbReference type="ARBA" id="ARBA00022741"/>
    </source>
</evidence>
<dbReference type="InterPro" id="IPR011545">
    <property type="entry name" value="DEAD/DEAH_box_helicase_dom"/>
</dbReference>
<keyword evidence="4" id="KW-0067">ATP-binding</keyword>
<feature type="domain" description="Helicase ATP-binding" evidence="5">
    <location>
        <begin position="15"/>
        <end position="164"/>
    </location>
</feature>
<sequence length="842" mass="91749">MYTDLPIQAIIPQVQQLFRDQDTGVLIAEPGAGKTTVVPLAMLEQPWLDGKKIIMLEPRRLAARSAASRMAATLGEKAGQTVGYRVRMDTRVSPATRIEVVTEGVLTRMLQQDQGLEDTAMIIFDEFHERHLHGDLGLALALESRAMLRPDLKLLVMSATLDPEPVCRMLGEDTQVVHCKGRTFPVETKYAGKPAAVEIESWTARTIIRALSEEQGDVLVFLPGAREIHRTERELLQASLPPQVLVHTLYGSMSAEKQDEAIRPAAGGWRKVVLSTSIAESSLTLPGVKVVVDAGLSRASAFSPRTGMSRLVTQPVSKASADQRRGRAGRIAPGVCYRLWSEEAHGALPEATRPEITSADLAPLALELAAWGVQSPAELSWLDTPPDAAYAQAQALLRQLGGLDDAGRLTPFGRRMNTLGVHPRLASMLLRAAELGLASYASTLAALLQEPAGLRSSSASAGGAGTDLRPRVEALLAAGSSGGPPAAAAGADGAAVRRMLQESRQLCSALGNAAADPVRPDEDSCGLLLSFAYPDRIGQRREDGRYLLSSGRGVRLAGAESLSRSAYLVAAEADDQGADARILLAAPVQEQAMLRAAQHLLHEEVLVAWDRTTRSVRAHKRQRIGAIMIKESMIAQPPEDQVLEALLSGIRLEGLDILPWSKTSRQLAERMRFLHLHMPDWPDLIENHLTDELQEQLAPYLAGMRSAADLKKLSMHDVLLGGLSWAQRQQLDEEAPTHIQVPSGSRIPVDYSNPEDPILAVRLQEMFGQQETPHIGGGRVPVTLHLLSPAQRPVQVTRDLANFWRETYFEVKKDLKGRYPKHYWPDNPLEAIATNRAKPRTT</sequence>
<dbReference type="GO" id="GO:0005524">
    <property type="term" value="F:ATP binding"/>
    <property type="evidence" value="ECO:0007669"/>
    <property type="project" value="UniProtKB-KW"/>
</dbReference>
<dbReference type="CDD" id="cd18791">
    <property type="entry name" value="SF2_C_RHA"/>
    <property type="match status" value="1"/>
</dbReference>
<evidence type="ECO:0000313" key="7">
    <source>
        <dbReference type="EMBL" id="SCY80333.1"/>
    </source>
</evidence>
<dbReference type="InterPro" id="IPR001650">
    <property type="entry name" value="Helicase_C-like"/>
</dbReference>
<proteinExistence type="predicted"/>
<dbReference type="NCBIfam" id="TIGR01970">
    <property type="entry name" value="DEAH_box_HrpB"/>
    <property type="match status" value="1"/>
</dbReference>
<dbReference type="Pfam" id="PF00270">
    <property type="entry name" value="DEAD"/>
    <property type="match status" value="1"/>
</dbReference>
<feature type="domain" description="Helicase C-terminal" evidence="6">
    <location>
        <begin position="203"/>
        <end position="372"/>
    </location>
</feature>
<dbReference type="InterPro" id="IPR049614">
    <property type="entry name" value="HrpB_DEXH"/>
</dbReference>
<dbReference type="Proteomes" id="UP000198538">
    <property type="component" value="Unassembled WGS sequence"/>
</dbReference>
<dbReference type="InterPro" id="IPR027417">
    <property type="entry name" value="P-loop_NTPase"/>
</dbReference>
<protein>
    <submittedName>
        <fullName evidence="7">ATP-dependent helicase HrpB</fullName>
    </submittedName>
</protein>
<dbReference type="FunFam" id="3.40.50.300:FF:002125">
    <property type="entry name" value="ATP-dependent helicase HrpB"/>
    <property type="match status" value="1"/>
</dbReference>
<evidence type="ECO:0000259" key="5">
    <source>
        <dbReference type="PROSITE" id="PS51192"/>
    </source>
</evidence>
<dbReference type="GO" id="GO:0003676">
    <property type="term" value="F:nucleic acid binding"/>
    <property type="evidence" value="ECO:0007669"/>
    <property type="project" value="InterPro"/>
</dbReference>
<keyword evidence="3 7" id="KW-0347">Helicase</keyword>
<reference evidence="8" key="1">
    <citation type="submission" date="2016-10" db="EMBL/GenBank/DDBJ databases">
        <authorList>
            <person name="Varghese N."/>
            <person name="Submissions S."/>
        </authorList>
    </citation>
    <scope>NUCLEOTIDE SEQUENCE [LARGE SCALE GENOMIC DNA]</scope>
    <source>
        <strain evidence="8">BL9</strain>
    </source>
</reference>
<evidence type="ECO:0000256" key="3">
    <source>
        <dbReference type="ARBA" id="ARBA00022806"/>
    </source>
</evidence>
<dbReference type="PROSITE" id="PS51192">
    <property type="entry name" value="HELICASE_ATP_BIND_1"/>
    <property type="match status" value="1"/>
</dbReference>
<keyword evidence="2" id="KW-0378">Hydrolase</keyword>
<dbReference type="InterPro" id="IPR010225">
    <property type="entry name" value="HrpB"/>
</dbReference>
<dbReference type="SMART" id="SM00487">
    <property type="entry name" value="DEXDc"/>
    <property type="match status" value="1"/>
</dbReference>
<dbReference type="InterPro" id="IPR013689">
    <property type="entry name" value="RNA_helicase_ATP-dep_HrpB_C"/>
</dbReference>
<dbReference type="EMBL" id="FMVM01000009">
    <property type="protein sequence ID" value="SCY80333.1"/>
    <property type="molecule type" value="Genomic_DNA"/>
</dbReference>
<dbReference type="Pfam" id="PF08482">
    <property type="entry name" value="HrpB_C"/>
    <property type="match status" value="1"/>
</dbReference>
<dbReference type="SMART" id="SM00847">
    <property type="entry name" value="HA2"/>
    <property type="match status" value="1"/>
</dbReference>
<dbReference type="Gene3D" id="1.20.120.1080">
    <property type="match status" value="1"/>
</dbReference>
<evidence type="ECO:0000259" key="6">
    <source>
        <dbReference type="PROSITE" id="PS51194"/>
    </source>
</evidence>
<keyword evidence="8" id="KW-1185">Reference proteome</keyword>
<dbReference type="Gene3D" id="3.40.50.300">
    <property type="entry name" value="P-loop containing nucleotide triphosphate hydrolases"/>
    <property type="match status" value="2"/>
</dbReference>
<dbReference type="GO" id="GO:0016787">
    <property type="term" value="F:hydrolase activity"/>
    <property type="evidence" value="ECO:0007669"/>
    <property type="project" value="UniProtKB-KW"/>
</dbReference>
<dbReference type="PIRSF" id="PIRSF005496">
    <property type="entry name" value="ATP_hel_hrpB"/>
    <property type="match status" value="1"/>
</dbReference>
<name>A0A1G5IW77_9BACL</name>
<dbReference type="SMART" id="SM00490">
    <property type="entry name" value="HELICc"/>
    <property type="match status" value="1"/>
</dbReference>
<dbReference type="RefSeq" id="WP_090921044.1">
    <property type="nucleotide sequence ID" value="NZ_FMVM01000009.1"/>
</dbReference>